<dbReference type="InterPro" id="IPR036597">
    <property type="entry name" value="Fido-like_dom_sf"/>
</dbReference>
<dbReference type="PANTHER" id="PTHR39560:SF1">
    <property type="entry name" value="PROTEIN ADENYLYLTRANSFERASE FIC-RELATED"/>
    <property type="match status" value="1"/>
</dbReference>
<comment type="caution">
    <text evidence="9">The sequence shown here is derived from an EMBL/GenBank/DDBJ whole genome shotgun (WGS) entry which is preliminary data.</text>
</comment>
<proteinExistence type="predicted"/>
<dbReference type="Gene3D" id="1.10.3290.10">
    <property type="entry name" value="Fido-like domain"/>
    <property type="match status" value="1"/>
</dbReference>
<keyword evidence="2" id="KW-0548">Nucleotidyltransferase</keyword>
<evidence type="ECO:0000256" key="7">
    <source>
        <dbReference type="ARBA" id="ARBA00048696"/>
    </source>
</evidence>
<reference evidence="9" key="1">
    <citation type="submission" date="2023-05" db="EMBL/GenBank/DDBJ databases">
        <title>Metabolic capabilities are highly conserved among human nasal-associated Corynebacterium species in pangenomic analyses.</title>
        <authorList>
            <person name="Tran T.H."/>
            <person name="Roberts A.Q."/>
            <person name="Escapa I.F."/>
            <person name="Gao W."/>
            <person name="Conlan S."/>
            <person name="Kong H."/>
            <person name="Segre J.A."/>
            <person name="Kelly M.S."/>
            <person name="Lemon K.P."/>
        </authorList>
    </citation>
    <scope>NUCLEOTIDE SEQUENCE</scope>
    <source>
        <strain evidence="9">KPL2654</strain>
    </source>
</reference>
<evidence type="ECO:0000256" key="4">
    <source>
        <dbReference type="ARBA" id="ARBA00022840"/>
    </source>
</evidence>
<keyword evidence="3" id="KW-0547">Nucleotide-binding</keyword>
<evidence type="ECO:0000256" key="2">
    <source>
        <dbReference type="ARBA" id="ARBA00022695"/>
    </source>
</evidence>
<comment type="catalytic activity">
    <reaction evidence="7">
        <text>L-tyrosyl-[protein] + ATP = O-(5'-adenylyl)-L-tyrosyl-[protein] + diphosphate</text>
        <dbReference type="Rhea" id="RHEA:54288"/>
        <dbReference type="Rhea" id="RHEA-COMP:10136"/>
        <dbReference type="Rhea" id="RHEA-COMP:13846"/>
        <dbReference type="ChEBI" id="CHEBI:30616"/>
        <dbReference type="ChEBI" id="CHEBI:33019"/>
        <dbReference type="ChEBI" id="CHEBI:46858"/>
        <dbReference type="ChEBI" id="CHEBI:83624"/>
        <dbReference type="EC" id="2.7.7.108"/>
    </reaction>
</comment>
<sequence>MHNDGWGYESWEDYYIPGTKVVSNKFRSADKPYGEDDPDRLRKMEEFVTAVRMAELHNAPIAGNFDYAHMKAIHGYIFQDVYDWAGVPRVGPHGWMTKEGPNVLHPDDPDNPTMAFTYYPGTEIMHEDAREQYRRLAEKNYLRGLDKQEFVQELAEVWGELNVIHVFREGNTRTQFIFFEQLCRKAGYQIDSERFAVRDGATMQRETATGKPHLREAFVRARFYSQATGSNKRLAEVLDQAISPLH</sequence>
<dbReference type="EC" id="2.7.7.108" evidence="5"/>
<feature type="domain" description="Fido" evidence="8">
    <location>
        <begin position="65"/>
        <end position="240"/>
    </location>
</feature>
<dbReference type="Proteomes" id="UP001226160">
    <property type="component" value="Unassembled WGS sequence"/>
</dbReference>
<evidence type="ECO:0000256" key="3">
    <source>
        <dbReference type="ARBA" id="ARBA00022741"/>
    </source>
</evidence>
<dbReference type="AlphaFoldDB" id="A0AAP4BVQ3"/>
<dbReference type="GO" id="GO:0051302">
    <property type="term" value="P:regulation of cell division"/>
    <property type="evidence" value="ECO:0007669"/>
    <property type="project" value="TreeGrafter"/>
</dbReference>
<comment type="catalytic activity">
    <reaction evidence="6">
        <text>L-threonyl-[protein] + ATP = 3-O-(5'-adenylyl)-L-threonyl-[protein] + diphosphate</text>
        <dbReference type="Rhea" id="RHEA:54292"/>
        <dbReference type="Rhea" id="RHEA-COMP:11060"/>
        <dbReference type="Rhea" id="RHEA-COMP:13847"/>
        <dbReference type="ChEBI" id="CHEBI:30013"/>
        <dbReference type="ChEBI" id="CHEBI:30616"/>
        <dbReference type="ChEBI" id="CHEBI:33019"/>
        <dbReference type="ChEBI" id="CHEBI:138113"/>
        <dbReference type="EC" id="2.7.7.108"/>
    </reaction>
</comment>
<dbReference type="RefSeq" id="WP_126844781.1">
    <property type="nucleotide sequence ID" value="NZ_CABIYR010000001.1"/>
</dbReference>
<accession>A0AAP4BVQ3</accession>
<organism evidence="9 10">
    <name type="scientific">Corynebacterium propinquum</name>
    <dbReference type="NCBI Taxonomy" id="43769"/>
    <lineage>
        <taxon>Bacteria</taxon>
        <taxon>Bacillati</taxon>
        <taxon>Actinomycetota</taxon>
        <taxon>Actinomycetes</taxon>
        <taxon>Mycobacteriales</taxon>
        <taxon>Corynebacteriaceae</taxon>
        <taxon>Corynebacterium</taxon>
    </lineage>
</organism>
<dbReference type="EMBL" id="JASNVP010000005">
    <property type="protein sequence ID" value="MDK4326196.1"/>
    <property type="molecule type" value="Genomic_DNA"/>
</dbReference>
<dbReference type="InterPro" id="IPR003812">
    <property type="entry name" value="Fido"/>
</dbReference>
<evidence type="ECO:0000313" key="10">
    <source>
        <dbReference type="Proteomes" id="UP001226160"/>
    </source>
</evidence>
<dbReference type="PANTHER" id="PTHR39560">
    <property type="entry name" value="PROTEIN ADENYLYLTRANSFERASE FIC-RELATED"/>
    <property type="match status" value="1"/>
</dbReference>
<evidence type="ECO:0000256" key="6">
    <source>
        <dbReference type="ARBA" id="ARBA00047939"/>
    </source>
</evidence>
<evidence type="ECO:0000256" key="1">
    <source>
        <dbReference type="ARBA" id="ARBA00022679"/>
    </source>
</evidence>
<dbReference type="PROSITE" id="PS51459">
    <property type="entry name" value="FIDO"/>
    <property type="match status" value="1"/>
</dbReference>
<dbReference type="GO" id="GO:0005524">
    <property type="term" value="F:ATP binding"/>
    <property type="evidence" value="ECO:0007669"/>
    <property type="project" value="UniProtKB-KW"/>
</dbReference>
<dbReference type="GO" id="GO:0070733">
    <property type="term" value="F:AMPylase activity"/>
    <property type="evidence" value="ECO:0007669"/>
    <property type="project" value="UniProtKB-EC"/>
</dbReference>
<protein>
    <recommendedName>
        <fullName evidence="5">protein adenylyltransferase</fullName>
        <ecNumber evidence="5">2.7.7.108</ecNumber>
    </recommendedName>
</protein>
<name>A0AAP4BVQ3_9CORY</name>
<dbReference type="Pfam" id="PF02661">
    <property type="entry name" value="Fic"/>
    <property type="match status" value="1"/>
</dbReference>
<evidence type="ECO:0000256" key="5">
    <source>
        <dbReference type="ARBA" id="ARBA00034531"/>
    </source>
</evidence>
<dbReference type="SUPFAM" id="SSF140931">
    <property type="entry name" value="Fic-like"/>
    <property type="match status" value="1"/>
</dbReference>
<gene>
    <name evidence="9" type="ORF">QPX54_06685</name>
</gene>
<evidence type="ECO:0000259" key="8">
    <source>
        <dbReference type="PROSITE" id="PS51459"/>
    </source>
</evidence>
<keyword evidence="4" id="KW-0067">ATP-binding</keyword>
<keyword evidence="1" id="KW-0808">Transferase</keyword>
<evidence type="ECO:0000313" key="9">
    <source>
        <dbReference type="EMBL" id="MDK4326196.1"/>
    </source>
</evidence>